<reference evidence="3 4" key="1">
    <citation type="submission" date="2023-07" db="EMBL/GenBank/DDBJ databases">
        <title>Closed genome sequence of Methanimicrococcus sp. Es2.</title>
        <authorList>
            <person name="Protasov E."/>
            <person name="Platt K."/>
            <person name="Reeh H."/>
            <person name="Poehlein A."/>
            <person name="Daniel R."/>
            <person name="Brune A."/>
        </authorList>
    </citation>
    <scope>NUCLEOTIDE SEQUENCE [LARGE SCALE GENOMIC DNA]</scope>
    <source>
        <strain evidence="3 4">Es2</strain>
    </source>
</reference>
<dbReference type="KEGG" id="mees:MmiEs2_01720"/>
<accession>A0AA96VKF6</accession>
<keyword evidence="4" id="KW-1185">Reference proteome</keyword>
<dbReference type="Proteomes" id="UP001302662">
    <property type="component" value="Chromosome"/>
</dbReference>
<feature type="compositionally biased region" description="Basic and acidic residues" evidence="2">
    <location>
        <begin position="8"/>
        <end position="27"/>
    </location>
</feature>
<proteinExistence type="predicted"/>
<dbReference type="RefSeq" id="WP_316559558.1">
    <property type="nucleotide sequence ID" value="NZ_CP131062.1"/>
</dbReference>
<feature type="region of interest" description="Disordered" evidence="2">
    <location>
        <begin position="1"/>
        <end position="33"/>
    </location>
</feature>
<keyword evidence="1" id="KW-0175">Coiled coil</keyword>
<dbReference type="AlphaFoldDB" id="A0AA96VKF6"/>
<dbReference type="GeneID" id="85196625"/>
<organism evidence="3 4">
    <name type="scientific">Methanimicrococcus stummii</name>
    <dbReference type="NCBI Taxonomy" id="3028294"/>
    <lineage>
        <taxon>Archaea</taxon>
        <taxon>Methanobacteriati</taxon>
        <taxon>Methanobacteriota</taxon>
        <taxon>Stenosarchaea group</taxon>
        <taxon>Methanomicrobia</taxon>
        <taxon>Methanosarcinales</taxon>
        <taxon>Methanosarcinaceae</taxon>
        <taxon>Methanimicrococcus</taxon>
    </lineage>
</organism>
<protein>
    <submittedName>
        <fullName evidence="3">Uncharacterized protein</fullName>
    </submittedName>
</protein>
<evidence type="ECO:0000256" key="1">
    <source>
        <dbReference type="SAM" id="Coils"/>
    </source>
</evidence>
<evidence type="ECO:0000256" key="2">
    <source>
        <dbReference type="SAM" id="MobiDB-lite"/>
    </source>
</evidence>
<evidence type="ECO:0000313" key="4">
    <source>
        <dbReference type="Proteomes" id="UP001302662"/>
    </source>
</evidence>
<dbReference type="EMBL" id="CP131062">
    <property type="protein sequence ID" value="WNY27992.1"/>
    <property type="molecule type" value="Genomic_DNA"/>
</dbReference>
<sequence>MSKRKSEKKMAEKKKMPEKKIKADKNKFGKSNQLISKELRKKIGAEKNPDAVIAEALENYYGGQKRRNENALQKEIDNNIIEIQRRHISDLKDQLEASNKNYEELMKTYQAYMLQVQPLVEAAKIQKPQELESLKKNEPESTAEKTEMKNKKWYEFWK</sequence>
<name>A0AA96VKF6_9EURY</name>
<evidence type="ECO:0000313" key="3">
    <source>
        <dbReference type="EMBL" id="WNY27992.1"/>
    </source>
</evidence>
<gene>
    <name evidence="3" type="ORF">MmiEs2_01720</name>
</gene>
<feature type="coiled-coil region" evidence="1">
    <location>
        <begin position="81"/>
        <end position="115"/>
    </location>
</feature>